<feature type="compositionally biased region" description="Low complexity" evidence="10">
    <location>
        <begin position="580"/>
        <end position="590"/>
    </location>
</feature>
<accession>A0AAV1D6X9</accession>
<sequence>MAFHVACPITCRRICYCELGFSRGLQSGKGKDEFLSQVFRIEEFVKDPWLLKAEANATVQVKVPKVAVVAPPPLPPPPVVVQRAAAAVIPARVAAGGGGISDADEAALVASAQTKRAALQKKAAAASLEAEDRARRFESGEMVGPLKDDTHSQEEQGLSTVKVMCRICWGGESEASERARKMLPCKSCGKKYHRSCLKAWSQNRDLFHWSSWTCPSCRMCEVCRRTGDPNKFMFCKRCDGAMHCYCLQPPHKNVSTGPYLCPKHTRCHSCDSSVPGNGLSVRWFLGYTCCDACGRLFVKGNYCPVCLKVYRDSEATPMVCCDVCQRWVHCHCDGISDSKYMQFQVDGNLQYVCPTCRGECHQIRSVEEAVSELWKRRNEADRDLIINLRAAAGLPIEDESFNISPFSDDEENTHAVLKNEHGRSLKFSLKGLADNSPKKNKEYLKKYSNKKPNRNKGHMVSLEGGAEPNRHLEREGNAAAFRFNVVDDDNEQKQSFRSGESDSYVSPKARSLTEGMCWVNQDGVSKHKFIGDDQAILNSRAPKKVKIKSNRSQGGDDSEHQTSLSRSTKGTKLVIHLGSRNRNPTSSPRSDGSSYQKDADITTSNGSEDGHPLKHGSVDRQDHVANVGDGKDQRKGSKLRGKEGNLVKIKKSSSLVTDVPSRFGGSKLSDGLASVSVPYTRASAGKRAAESASTGMRSDAEVLSSRGNKSSMTASDDISGKPAMSIQRESKPLLKLKIKNPVSENQISSGLHQEEERSIKRQRSKRKRPSPSSEKVPTKNGDNVSSVYEARAMDDEILDANWILQKLGRDAIGKRVEVHQPSDNSWHKGTVIEVFEGPPSVSVSLDSGKAKNLELGKQGIRFISQKQKRR</sequence>
<dbReference type="InterPro" id="IPR001965">
    <property type="entry name" value="Znf_PHD"/>
</dbReference>
<feature type="region of interest" description="Disordered" evidence="10">
    <location>
        <begin position="682"/>
        <end position="785"/>
    </location>
</feature>
<gene>
    <name evidence="13" type="ORF">OLC1_LOCUS12276</name>
</gene>
<reference evidence="13" key="1">
    <citation type="submission" date="2023-03" db="EMBL/GenBank/DDBJ databases">
        <authorList>
            <person name="Julca I."/>
        </authorList>
    </citation>
    <scope>NUCLEOTIDE SEQUENCE</scope>
</reference>
<dbReference type="InterPro" id="IPR019786">
    <property type="entry name" value="Zinc_finger_PHD-type_CS"/>
</dbReference>
<organism evidence="13 14">
    <name type="scientific">Oldenlandia corymbosa var. corymbosa</name>
    <dbReference type="NCBI Taxonomy" id="529605"/>
    <lineage>
        <taxon>Eukaryota</taxon>
        <taxon>Viridiplantae</taxon>
        <taxon>Streptophyta</taxon>
        <taxon>Embryophyta</taxon>
        <taxon>Tracheophyta</taxon>
        <taxon>Spermatophyta</taxon>
        <taxon>Magnoliopsida</taxon>
        <taxon>eudicotyledons</taxon>
        <taxon>Gunneridae</taxon>
        <taxon>Pentapetalae</taxon>
        <taxon>asterids</taxon>
        <taxon>lamiids</taxon>
        <taxon>Gentianales</taxon>
        <taxon>Rubiaceae</taxon>
        <taxon>Rubioideae</taxon>
        <taxon>Spermacoceae</taxon>
        <taxon>Hedyotis-Oldenlandia complex</taxon>
        <taxon>Oldenlandia</taxon>
    </lineage>
</organism>
<keyword evidence="8" id="KW-0539">Nucleus</keyword>
<feature type="compositionally biased region" description="Basic and acidic residues" evidence="10">
    <location>
        <begin position="608"/>
        <end position="643"/>
    </location>
</feature>
<evidence type="ECO:0000256" key="9">
    <source>
        <dbReference type="PROSITE-ProRule" id="PRU00175"/>
    </source>
</evidence>
<evidence type="ECO:0000313" key="13">
    <source>
        <dbReference type="EMBL" id="CAI9103041.1"/>
    </source>
</evidence>
<dbReference type="InterPro" id="IPR013083">
    <property type="entry name" value="Znf_RING/FYVE/PHD"/>
</dbReference>
<proteinExistence type="predicted"/>
<keyword evidence="3" id="KW-0677">Repeat</keyword>
<dbReference type="InterPro" id="IPR019787">
    <property type="entry name" value="Znf_PHD-finger"/>
</dbReference>
<dbReference type="InterPro" id="IPR011011">
    <property type="entry name" value="Znf_FYVE_PHD"/>
</dbReference>
<comment type="subcellular location">
    <subcellularLocation>
        <location evidence="1">Nucleus</location>
    </subcellularLocation>
</comment>
<feature type="domain" description="RING-type" evidence="12">
    <location>
        <begin position="165"/>
        <end position="218"/>
    </location>
</feature>
<dbReference type="SMART" id="SM00184">
    <property type="entry name" value="RING"/>
    <property type="match status" value="2"/>
</dbReference>
<dbReference type="PROSITE" id="PS50016">
    <property type="entry name" value="ZF_PHD_2"/>
    <property type="match status" value="2"/>
</dbReference>
<evidence type="ECO:0000259" key="12">
    <source>
        <dbReference type="PROSITE" id="PS50089"/>
    </source>
</evidence>
<keyword evidence="14" id="KW-1185">Reference proteome</keyword>
<keyword evidence="6" id="KW-0805">Transcription regulation</keyword>
<keyword evidence="4 9" id="KW-0863">Zinc-finger</keyword>
<dbReference type="SMART" id="SM00249">
    <property type="entry name" value="PHD"/>
    <property type="match status" value="3"/>
</dbReference>
<dbReference type="SUPFAM" id="SSF57903">
    <property type="entry name" value="FYVE/PHD zinc finger"/>
    <property type="match status" value="3"/>
</dbReference>
<dbReference type="Gene3D" id="3.30.40.10">
    <property type="entry name" value="Zinc/RING finger domain, C3HC4 (zinc finger)"/>
    <property type="match status" value="2"/>
</dbReference>
<evidence type="ECO:0000256" key="3">
    <source>
        <dbReference type="ARBA" id="ARBA00022737"/>
    </source>
</evidence>
<evidence type="ECO:0000256" key="10">
    <source>
        <dbReference type="SAM" id="MobiDB-lite"/>
    </source>
</evidence>
<feature type="compositionally biased region" description="Polar residues" evidence="10">
    <location>
        <begin position="591"/>
        <end position="607"/>
    </location>
</feature>
<feature type="compositionally biased region" description="Basic residues" evidence="10">
    <location>
        <begin position="760"/>
        <end position="769"/>
    </location>
</feature>
<dbReference type="PANTHER" id="PTHR45888:SF4">
    <property type="entry name" value="PHD FINGER PROTEIN 10"/>
    <property type="match status" value="1"/>
</dbReference>
<feature type="compositionally biased region" description="Polar residues" evidence="10">
    <location>
        <begin position="550"/>
        <end position="570"/>
    </location>
</feature>
<dbReference type="FunFam" id="3.30.40.10:FF:000238">
    <property type="entry name" value="PHD finger family protein"/>
    <property type="match status" value="1"/>
</dbReference>
<dbReference type="Proteomes" id="UP001161247">
    <property type="component" value="Chromosome 4"/>
</dbReference>
<dbReference type="FunFam" id="3.30.40.10:FF:000638">
    <property type="entry name" value="PHD finger family protein"/>
    <property type="match status" value="1"/>
</dbReference>
<dbReference type="AlphaFoldDB" id="A0AAV1D6X9"/>
<dbReference type="CDD" id="cd16448">
    <property type="entry name" value="RING-H2"/>
    <property type="match status" value="1"/>
</dbReference>
<evidence type="ECO:0000256" key="4">
    <source>
        <dbReference type="ARBA" id="ARBA00022771"/>
    </source>
</evidence>
<protein>
    <submittedName>
        <fullName evidence="13">OLC1v1001461C3</fullName>
    </submittedName>
</protein>
<feature type="compositionally biased region" description="Polar residues" evidence="10">
    <location>
        <begin position="705"/>
        <end position="716"/>
    </location>
</feature>
<dbReference type="Pfam" id="PF00628">
    <property type="entry name" value="PHD"/>
    <property type="match status" value="1"/>
</dbReference>
<dbReference type="PROSITE" id="PS50089">
    <property type="entry name" value="ZF_RING_2"/>
    <property type="match status" value="1"/>
</dbReference>
<keyword evidence="5" id="KW-0862">Zinc</keyword>
<keyword evidence="7" id="KW-0804">Transcription</keyword>
<feature type="compositionally biased region" description="Basic residues" evidence="10">
    <location>
        <begin position="448"/>
        <end position="457"/>
    </location>
</feature>
<name>A0AAV1D6X9_OLDCO</name>
<keyword evidence="2" id="KW-0479">Metal-binding</keyword>
<dbReference type="GO" id="GO:0005634">
    <property type="term" value="C:nucleus"/>
    <property type="evidence" value="ECO:0007669"/>
    <property type="project" value="UniProtKB-SubCell"/>
</dbReference>
<feature type="region of interest" description="Disordered" evidence="10">
    <location>
        <begin position="448"/>
        <end position="470"/>
    </location>
</feature>
<evidence type="ECO:0000259" key="11">
    <source>
        <dbReference type="PROSITE" id="PS50016"/>
    </source>
</evidence>
<evidence type="ECO:0000256" key="7">
    <source>
        <dbReference type="ARBA" id="ARBA00023163"/>
    </source>
</evidence>
<feature type="region of interest" description="Disordered" evidence="10">
    <location>
        <begin position="540"/>
        <end position="643"/>
    </location>
</feature>
<evidence type="ECO:0000256" key="2">
    <source>
        <dbReference type="ARBA" id="ARBA00022723"/>
    </source>
</evidence>
<evidence type="ECO:0000313" key="14">
    <source>
        <dbReference type="Proteomes" id="UP001161247"/>
    </source>
</evidence>
<evidence type="ECO:0000256" key="6">
    <source>
        <dbReference type="ARBA" id="ARBA00023015"/>
    </source>
</evidence>
<dbReference type="PROSITE" id="PS01359">
    <property type="entry name" value="ZF_PHD_1"/>
    <property type="match status" value="1"/>
</dbReference>
<dbReference type="InterPro" id="IPR001841">
    <property type="entry name" value="Znf_RING"/>
</dbReference>
<evidence type="ECO:0000256" key="5">
    <source>
        <dbReference type="ARBA" id="ARBA00022833"/>
    </source>
</evidence>
<feature type="domain" description="PHD-type" evidence="11">
    <location>
        <begin position="300"/>
        <end position="359"/>
    </location>
</feature>
<evidence type="ECO:0000256" key="8">
    <source>
        <dbReference type="ARBA" id="ARBA00023242"/>
    </source>
</evidence>
<dbReference type="GO" id="GO:0008270">
    <property type="term" value="F:zinc ion binding"/>
    <property type="evidence" value="ECO:0007669"/>
    <property type="project" value="UniProtKB-KW"/>
</dbReference>
<evidence type="ECO:0000256" key="1">
    <source>
        <dbReference type="ARBA" id="ARBA00004123"/>
    </source>
</evidence>
<dbReference type="EMBL" id="OX459121">
    <property type="protein sequence ID" value="CAI9103041.1"/>
    <property type="molecule type" value="Genomic_DNA"/>
</dbReference>
<feature type="domain" description="PHD-type" evidence="11">
    <location>
        <begin position="162"/>
        <end position="220"/>
    </location>
</feature>
<feature type="compositionally biased region" description="Polar residues" evidence="10">
    <location>
        <begin position="742"/>
        <end position="751"/>
    </location>
</feature>
<dbReference type="PANTHER" id="PTHR45888">
    <property type="entry name" value="HL01030P-RELATED"/>
    <property type="match status" value="1"/>
</dbReference>